<proteinExistence type="predicted"/>
<name>A0A7W1XV71_9BACL</name>
<dbReference type="InterPro" id="IPR025948">
    <property type="entry name" value="HTH-like_dom"/>
</dbReference>
<dbReference type="EMBL" id="JACEOL010000082">
    <property type="protein sequence ID" value="MBA4603894.1"/>
    <property type="molecule type" value="Genomic_DNA"/>
</dbReference>
<protein>
    <submittedName>
        <fullName evidence="2">IS3 family transposase</fullName>
    </submittedName>
</protein>
<evidence type="ECO:0000259" key="1">
    <source>
        <dbReference type="Pfam" id="PF13276"/>
    </source>
</evidence>
<evidence type="ECO:0000313" key="2">
    <source>
        <dbReference type="EMBL" id="MBA4603894.1"/>
    </source>
</evidence>
<dbReference type="Proteomes" id="UP000538292">
    <property type="component" value="Unassembled WGS sequence"/>
</dbReference>
<feature type="domain" description="HTH-like" evidence="1">
    <location>
        <begin position="38"/>
        <end position="88"/>
    </location>
</feature>
<organism evidence="2 3">
    <name type="scientific">Thermoactinomyces mirandus</name>
    <dbReference type="NCBI Taxonomy" id="2756294"/>
    <lineage>
        <taxon>Bacteria</taxon>
        <taxon>Bacillati</taxon>
        <taxon>Bacillota</taxon>
        <taxon>Bacilli</taxon>
        <taxon>Bacillales</taxon>
        <taxon>Thermoactinomycetaceae</taxon>
        <taxon>Thermoactinomyces</taxon>
    </lineage>
</organism>
<gene>
    <name evidence="2" type="ORF">H2C83_16715</name>
</gene>
<dbReference type="AlphaFoldDB" id="A0A7W1XV71"/>
<accession>A0A7W1XV71</accession>
<evidence type="ECO:0000313" key="3">
    <source>
        <dbReference type="Proteomes" id="UP000538292"/>
    </source>
</evidence>
<comment type="caution">
    <text evidence="2">The sequence shown here is derived from an EMBL/GenBank/DDBJ whole genome shotgun (WGS) entry which is preliminary data.</text>
</comment>
<sequence length="124" mass="14642">MVEEGYSIPQITKALRINRTYGYELIKEKAPKKRVQNDEASLRQKIQELCGMFPTNEYRRIRVWLQKKYGIHVNHKRVYRIMKELGLLKHNVGWSFGSHYHFVCLALCLLLLQENGNSRIGLQP</sequence>
<reference evidence="2 3" key="1">
    <citation type="submission" date="2020-07" db="EMBL/GenBank/DDBJ databases">
        <title>Thermoactinomyces phylogeny.</title>
        <authorList>
            <person name="Dunlap C."/>
        </authorList>
    </citation>
    <scope>NUCLEOTIDE SEQUENCE [LARGE SCALE GENOMIC DNA]</scope>
    <source>
        <strain evidence="2 3">AMNI-1</strain>
    </source>
</reference>
<dbReference type="Pfam" id="PF13276">
    <property type="entry name" value="HTH_21"/>
    <property type="match status" value="1"/>
</dbReference>
<keyword evidence="3" id="KW-1185">Reference proteome</keyword>